<dbReference type="NCBIfam" id="NF001985">
    <property type="entry name" value="PRK00777.1"/>
    <property type="match status" value="1"/>
</dbReference>
<proteinExistence type="predicted"/>
<dbReference type="EMBL" id="CAJVPK010000587">
    <property type="protein sequence ID" value="CAG8529320.1"/>
    <property type="molecule type" value="Genomic_DNA"/>
</dbReference>
<dbReference type="PANTHER" id="PTHR10695:SF46">
    <property type="entry name" value="BIFUNCTIONAL COENZYME A SYNTHASE-RELATED"/>
    <property type="match status" value="1"/>
</dbReference>
<dbReference type="Gene3D" id="3.40.50.620">
    <property type="entry name" value="HUPs"/>
    <property type="match status" value="1"/>
</dbReference>
<evidence type="ECO:0000259" key="1">
    <source>
        <dbReference type="Pfam" id="PF01467"/>
    </source>
</evidence>
<organism evidence="2 3">
    <name type="scientific">Diversispora eburnea</name>
    <dbReference type="NCBI Taxonomy" id="1213867"/>
    <lineage>
        <taxon>Eukaryota</taxon>
        <taxon>Fungi</taxon>
        <taxon>Fungi incertae sedis</taxon>
        <taxon>Mucoromycota</taxon>
        <taxon>Glomeromycotina</taxon>
        <taxon>Glomeromycetes</taxon>
        <taxon>Diversisporales</taxon>
        <taxon>Diversisporaceae</taxon>
        <taxon>Diversispora</taxon>
    </lineage>
</organism>
<dbReference type="Proteomes" id="UP000789706">
    <property type="component" value="Unassembled WGS sequence"/>
</dbReference>
<dbReference type="Pfam" id="PF01467">
    <property type="entry name" value="CTP_transf_like"/>
    <property type="match status" value="1"/>
</dbReference>
<comment type="caution">
    <text evidence="2">The sequence shown here is derived from an EMBL/GenBank/DDBJ whole genome shotgun (WGS) entry which is preliminary data.</text>
</comment>
<evidence type="ECO:0000313" key="3">
    <source>
        <dbReference type="Proteomes" id="UP000789706"/>
    </source>
</evidence>
<dbReference type="GO" id="GO:0004140">
    <property type="term" value="F:dephospho-CoA kinase activity"/>
    <property type="evidence" value="ECO:0007669"/>
    <property type="project" value="TreeGrafter"/>
</dbReference>
<dbReference type="FunFam" id="3.40.50.620:FF:000089">
    <property type="entry name" value="Bifunctional coenzyme A synthase"/>
    <property type="match status" value="1"/>
</dbReference>
<feature type="domain" description="Cytidyltransferase-like" evidence="1">
    <location>
        <begin position="174"/>
        <end position="320"/>
    </location>
</feature>
<sequence length="324" mass="36840">MSSSSCISYDSSLLHISLLSLTSFSDYHRELIVSAVKNTSKYLIIYVSCKDIDFYGNNYSLDCWDKVHNLLCTFYVSGSKVSYELNKPFLEINVIFENWCGYSVELGQELDVFFGKLDRLLKFNENRQAVKLTKLPTVVFNTSILPPPPPPLSPSHNFTHFPENKFKIYKNVAVGGTFDHIHAGHKILLTMSAWITRQRLICGVTGDSMLENKKYKEFLEPIETRIAKTNHFLNTINRVLIYEVVPIYDVYGPTVTDPNIQALVVSKETISGAYSINEERKRRGLDPLDISVIEVISSSNASLKGDEIKNLKLSSTFIREIIFE</sequence>
<reference evidence="2" key="1">
    <citation type="submission" date="2021-06" db="EMBL/GenBank/DDBJ databases">
        <authorList>
            <person name="Kallberg Y."/>
            <person name="Tangrot J."/>
            <person name="Rosling A."/>
        </authorList>
    </citation>
    <scope>NUCLEOTIDE SEQUENCE</scope>
    <source>
        <strain evidence="2">AZ414A</strain>
    </source>
</reference>
<dbReference type="CDD" id="cd02164">
    <property type="entry name" value="PPAT_CoAS"/>
    <property type="match status" value="1"/>
</dbReference>
<dbReference type="GO" id="GO:0015937">
    <property type="term" value="P:coenzyme A biosynthetic process"/>
    <property type="evidence" value="ECO:0007669"/>
    <property type="project" value="TreeGrafter"/>
</dbReference>
<dbReference type="OrthoDB" id="330671at2759"/>
<accession>A0A9N9AI55</accession>
<dbReference type="PANTHER" id="PTHR10695">
    <property type="entry name" value="DEPHOSPHO-COA KINASE-RELATED"/>
    <property type="match status" value="1"/>
</dbReference>
<dbReference type="SUPFAM" id="SSF52374">
    <property type="entry name" value="Nucleotidylyl transferase"/>
    <property type="match status" value="1"/>
</dbReference>
<name>A0A9N9AI55_9GLOM</name>
<dbReference type="InterPro" id="IPR004821">
    <property type="entry name" value="Cyt_trans-like"/>
</dbReference>
<evidence type="ECO:0000313" key="2">
    <source>
        <dbReference type="EMBL" id="CAG8529320.1"/>
    </source>
</evidence>
<keyword evidence="3" id="KW-1185">Reference proteome</keyword>
<gene>
    <name evidence="2" type="ORF">DEBURN_LOCUS6060</name>
</gene>
<protein>
    <submittedName>
        <fullName evidence="2">7312_t:CDS:1</fullName>
    </submittedName>
</protein>
<dbReference type="InterPro" id="IPR014729">
    <property type="entry name" value="Rossmann-like_a/b/a_fold"/>
</dbReference>
<dbReference type="AlphaFoldDB" id="A0A9N9AI55"/>